<name>A0A370FEE0_9BURK</name>
<protein>
    <submittedName>
        <fullName evidence="2">Uncharacterized protein</fullName>
    </submittedName>
</protein>
<keyword evidence="1" id="KW-0472">Membrane</keyword>
<gene>
    <name evidence="2" type="ORF">DFR41_105124</name>
</gene>
<dbReference type="AlphaFoldDB" id="A0A370FEE0"/>
<dbReference type="OrthoDB" id="8666115at2"/>
<keyword evidence="1" id="KW-1133">Transmembrane helix</keyword>
<organism evidence="2 3">
    <name type="scientific">Pseudacidovorax intermedius</name>
    <dbReference type="NCBI Taxonomy" id="433924"/>
    <lineage>
        <taxon>Bacteria</taxon>
        <taxon>Pseudomonadati</taxon>
        <taxon>Pseudomonadota</taxon>
        <taxon>Betaproteobacteria</taxon>
        <taxon>Burkholderiales</taxon>
        <taxon>Comamonadaceae</taxon>
        <taxon>Pseudacidovorax</taxon>
    </lineage>
</organism>
<evidence type="ECO:0000256" key="1">
    <source>
        <dbReference type="SAM" id="Phobius"/>
    </source>
</evidence>
<evidence type="ECO:0000313" key="2">
    <source>
        <dbReference type="EMBL" id="RDI24209.1"/>
    </source>
</evidence>
<sequence length="75" mass="8139">MEWVPVGFITLKALVFCATMFFAIKWHYEQGQGLSKRALLLTAGKVAAVFILVLTAVLLLTFGVAAGLGMDLRLP</sequence>
<feature type="transmembrane region" description="Helical" evidence="1">
    <location>
        <begin position="6"/>
        <end position="26"/>
    </location>
</feature>
<feature type="transmembrane region" description="Helical" evidence="1">
    <location>
        <begin position="38"/>
        <end position="65"/>
    </location>
</feature>
<evidence type="ECO:0000313" key="3">
    <source>
        <dbReference type="Proteomes" id="UP000255265"/>
    </source>
</evidence>
<proteinExistence type="predicted"/>
<dbReference type="Proteomes" id="UP000255265">
    <property type="component" value="Unassembled WGS sequence"/>
</dbReference>
<accession>A0A370FEE0</accession>
<dbReference type="EMBL" id="QQAV01000005">
    <property type="protein sequence ID" value="RDI24209.1"/>
    <property type="molecule type" value="Genomic_DNA"/>
</dbReference>
<comment type="caution">
    <text evidence="2">The sequence shown here is derived from an EMBL/GenBank/DDBJ whole genome shotgun (WGS) entry which is preliminary data.</text>
</comment>
<keyword evidence="3" id="KW-1185">Reference proteome</keyword>
<reference evidence="2 3" key="1">
    <citation type="submission" date="2018-07" db="EMBL/GenBank/DDBJ databases">
        <title>Genomic Encyclopedia of Type Strains, Phase IV (KMG-IV): sequencing the most valuable type-strain genomes for metagenomic binning, comparative biology and taxonomic classification.</title>
        <authorList>
            <person name="Goeker M."/>
        </authorList>
    </citation>
    <scope>NUCLEOTIDE SEQUENCE [LARGE SCALE GENOMIC DNA]</scope>
    <source>
        <strain evidence="2 3">DSM 21352</strain>
    </source>
</reference>
<keyword evidence="1" id="KW-0812">Transmembrane</keyword>
<dbReference type="RefSeq" id="WP_114803215.1">
    <property type="nucleotide sequence ID" value="NZ_CALFYD010000096.1"/>
</dbReference>